<dbReference type="EMBL" id="CAJHJT010000034">
    <property type="protein sequence ID" value="CAD7005765.1"/>
    <property type="molecule type" value="Genomic_DNA"/>
</dbReference>
<dbReference type="Pfam" id="PF00089">
    <property type="entry name" value="Trypsin"/>
    <property type="match status" value="1"/>
</dbReference>
<dbReference type="Proteomes" id="UP000606786">
    <property type="component" value="Unassembled WGS sequence"/>
</dbReference>
<dbReference type="OrthoDB" id="7988384at2759"/>
<dbReference type="GO" id="GO:0006508">
    <property type="term" value="P:proteolysis"/>
    <property type="evidence" value="ECO:0007669"/>
    <property type="project" value="InterPro"/>
</dbReference>
<comment type="caution">
    <text evidence="8">The sequence shown here is derived from an EMBL/GenBank/DDBJ whole genome shotgun (WGS) entry which is preliminary data.</text>
</comment>
<evidence type="ECO:0000256" key="6">
    <source>
        <dbReference type="ARBA" id="ARBA00024195"/>
    </source>
</evidence>
<dbReference type="FunFam" id="2.40.10.10:FF:000028">
    <property type="entry name" value="Serine protease easter"/>
    <property type="match status" value="1"/>
</dbReference>
<keyword evidence="1" id="KW-0732">Signal</keyword>
<dbReference type="InterPro" id="IPR043504">
    <property type="entry name" value="Peptidase_S1_PA_chymotrypsin"/>
</dbReference>
<dbReference type="AlphaFoldDB" id="A0A811V5R8"/>
<proteinExistence type="inferred from homology"/>
<evidence type="ECO:0000256" key="5">
    <source>
        <dbReference type="ARBA" id="ARBA00023180"/>
    </source>
</evidence>
<evidence type="ECO:0000256" key="3">
    <source>
        <dbReference type="ARBA" id="ARBA00023145"/>
    </source>
</evidence>
<dbReference type="SUPFAM" id="SSF50494">
    <property type="entry name" value="Trypsin-like serine proteases"/>
    <property type="match status" value="1"/>
</dbReference>
<keyword evidence="5" id="KW-0325">Glycoprotein</keyword>
<organism evidence="8 9">
    <name type="scientific">Ceratitis capitata</name>
    <name type="common">Mediterranean fruit fly</name>
    <name type="synonym">Tephritis capitata</name>
    <dbReference type="NCBI Taxonomy" id="7213"/>
    <lineage>
        <taxon>Eukaryota</taxon>
        <taxon>Metazoa</taxon>
        <taxon>Ecdysozoa</taxon>
        <taxon>Arthropoda</taxon>
        <taxon>Hexapoda</taxon>
        <taxon>Insecta</taxon>
        <taxon>Pterygota</taxon>
        <taxon>Neoptera</taxon>
        <taxon>Endopterygota</taxon>
        <taxon>Diptera</taxon>
        <taxon>Brachycera</taxon>
        <taxon>Muscomorpha</taxon>
        <taxon>Tephritoidea</taxon>
        <taxon>Tephritidae</taxon>
        <taxon>Ceratitis</taxon>
        <taxon>Ceratitis</taxon>
    </lineage>
</organism>
<dbReference type="PRINTS" id="PR00722">
    <property type="entry name" value="CHYMOTRYPSIN"/>
</dbReference>
<gene>
    <name evidence="8" type="ORF">CCAP1982_LOCUS14113</name>
</gene>
<evidence type="ECO:0000256" key="2">
    <source>
        <dbReference type="ARBA" id="ARBA00022837"/>
    </source>
</evidence>
<dbReference type="CDD" id="cd00190">
    <property type="entry name" value="Tryp_SPc"/>
    <property type="match status" value="1"/>
</dbReference>
<comment type="similarity">
    <text evidence="6">Belongs to the peptidase S1 family. CLIP subfamily.</text>
</comment>
<evidence type="ECO:0000259" key="7">
    <source>
        <dbReference type="PROSITE" id="PS50240"/>
    </source>
</evidence>
<dbReference type="Gene3D" id="2.40.10.10">
    <property type="entry name" value="Trypsin-like serine proteases"/>
    <property type="match status" value="2"/>
</dbReference>
<dbReference type="InterPro" id="IPR001254">
    <property type="entry name" value="Trypsin_dom"/>
</dbReference>
<dbReference type="InterPro" id="IPR001314">
    <property type="entry name" value="Peptidase_S1A"/>
</dbReference>
<name>A0A811V5R8_CERCA</name>
<reference evidence="8" key="1">
    <citation type="submission" date="2020-11" db="EMBL/GenBank/DDBJ databases">
        <authorList>
            <person name="Whitehead M."/>
        </authorList>
    </citation>
    <scope>NUCLEOTIDE SEQUENCE</scope>
    <source>
        <strain evidence="8">EGII</strain>
    </source>
</reference>
<dbReference type="SMART" id="SM00020">
    <property type="entry name" value="Tryp_SPc"/>
    <property type="match status" value="1"/>
</dbReference>
<feature type="domain" description="Peptidase S1" evidence="7">
    <location>
        <begin position="113"/>
        <end position="360"/>
    </location>
</feature>
<accession>A0A811V5R8</accession>
<dbReference type="InterPro" id="IPR051333">
    <property type="entry name" value="CLIP_Serine_Protease"/>
</dbReference>
<evidence type="ECO:0000256" key="1">
    <source>
        <dbReference type="ARBA" id="ARBA00022729"/>
    </source>
</evidence>
<dbReference type="PROSITE" id="PS50240">
    <property type="entry name" value="TRYPSIN_DOM"/>
    <property type="match status" value="1"/>
</dbReference>
<keyword evidence="4" id="KW-1015">Disulfide bond</keyword>
<keyword evidence="2" id="KW-0106">Calcium</keyword>
<evidence type="ECO:0000256" key="4">
    <source>
        <dbReference type="ARBA" id="ARBA00023157"/>
    </source>
</evidence>
<dbReference type="InterPro" id="IPR009003">
    <property type="entry name" value="Peptidase_S1_PA"/>
</dbReference>
<dbReference type="GO" id="GO:0004252">
    <property type="term" value="F:serine-type endopeptidase activity"/>
    <property type="evidence" value="ECO:0007669"/>
    <property type="project" value="InterPro"/>
</dbReference>
<dbReference type="PANTHER" id="PTHR24260">
    <property type="match status" value="1"/>
</dbReference>
<evidence type="ECO:0000313" key="8">
    <source>
        <dbReference type="EMBL" id="CAD7005765.1"/>
    </source>
</evidence>
<dbReference type="PANTHER" id="PTHR24260:SF145">
    <property type="entry name" value="FI17609P1-RELATED"/>
    <property type="match status" value="1"/>
</dbReference>
<sequence length="363" mass="41145">MIFPTNIDPAKRITIINRNQALAPTVTTPPPPTTTTKQIPYFDKEFYRRLGLAFGSKYDKYIQQQEVTPPIDVMENTTTEISEENVTEQPNFLNNLNHFGLDKLNAEKCGFVHVNHDPDKSNVQTNIAEYPWLALLQYDIGNNEKNFSCGGSLITERWVLTAASCIKKSLIGVHLGVKEISNKDCARNKNCFKISQMLKHKDYKPETGHKDIALIKLRTRARRSNNMKTVCLPTKLEHFDVPFEQKELTVAGWAVKREDFTANPRKHMLTRHKSQVCQQFYSDEVSEKSKMCLGGSDLPPNTCSGDHGGPVFWLVNDDKNAFTQIGVVPEEMDNCGGADVRPYYVENVADSMDWITNVIAEEK</sequence>
<protein>
    <submittedName>
        <fullName evidence="8">(Mediterranean fruit fly) hypothetical protein</fullName>
    </submittedName>
</protein>
<keyword evidence="9" id="KW-1185">Reference proteome</keyword>
<keyword evidence="3" id="KW-0865">Zymogen</keyword>
<evidence type="ECO:0000313" key="9">
    <source>
        <dbReference type="Proteomes" id="UP000606786"/>
    </source>
</evidence>